<feature type="domain" description="SLH" evidence="2">
    <location>
        <begin position="203"/>
        <end position="266"/>
    </location>
</feature>
<evidence type="ECO:0000313" key="4">
    <source>
        <dbReference type="Proteomes" id="UP000586454"/>
    </source>
</evidence>
<evidence type="ECO:0000313" key="3">
    <source>
        <dbReference type="EMBL" id="CAC9925343.1"/>
    </source>
</evidence>
<feature type="domain" description="SLH" evidence="2">
    <location>
        <begin position="268"/>
        <end position="328"/>
    </location>
</feature>
<sequence length="328" mass="36745">MKHIMKKLMASILTVLIIFTCTESFAAGYDNPQLVSVQLKKNGSGVYDRFEMSWQNPQWVQKKLNGGESVSFEIDGKVNYKPWSSTKGHVFSGTLSKEQGKNVRMEIPSNALPHLSSVDIKSNLYSFRVRYKVGKEVSNYSAPVAVGFRPGFSNASEWSMEELTSAGRNGFIPSSIKADMKKDITREEFTEIIVRVYEKVSRVHLAAGKSPFKDTNNEAVTIASRLGIVSGVGNGNFNPNAKITRQDMAAILSRFLKTLDIEGDSTVQKPFKDHNQIKRYAVEPVYSLQSMNVFSGYNDNTFRPLTNASREQGVVLGERIYHFVNSER</sequence>
<dbReference type="EMBL" id="CAIJCS010000014">
    <property type="protein sequence ID" value="CAC9925343.1"/>
    <property type="molecule type" value="Genomic_DNA"/>
</dbReference>
<feature type="signal peptide" evidence="1">
    <location>
        <begin position="1"/>
        <end position="26"/>
    </location>
</feature>
<keyword evidence="1" id="KW-0732">Signal</keyword>
<dbReference type="PROSITE" id="PS51272">
    <property type="entry name" value="SLH"/>
    <property type="match status" value="2"/>
</dbReference>
<organism evidence="3 4">
    <name type="scientific">Aedoeadaptatus nemausensis</name>
    <dbReference type="NCBI Taxonomy" id="2582829"/>
    <lineage>
        <taxon>Bacteria</taxon>
        <taxon>Bacillati</taxon>
        <taxon>Bacillota</taxon>
        <taxon>Tissierellia</taxon>
        <taxon>Tissierellales</taxon>
        <taxon>Peptoniphilaceae</taxon>
        <taxon>Aedoeadaptatus</taxon>
    </lineage>
</organism>
<dbReference type="Pfam" id="PF00395">
    <property type="entry name" value="SLH"/>
    <property type="match status" value="2"/>
</dbReference>
<dbReference type="Proteomes" id="UP000586454">
    <property type="component" value="Unassembled WGS sequence"/>
</dbReference>
<evidence type="ECO:0000256" key="1">
    <source>
        <dbReference type="SAM" id="SignalP"/>
    </source>
</evidence>
<reference evidence="3 4" key="1">
    <citation type="submission" date="2020-06" db="EMBL/GenBank/DDBJ databases">
        <authorList>
            <person name="Criscuolo A."/>
        </authorList>
    </citation>
    <scope>NUCLEOTIDE SEQUENCE [LARGE SCALE GENOMIC DNA]</scope>
    <source>
        <strain evidence="3">1804121828</strain>
    </source>
</reference>
<feature type="chain" id="PRO_5028150868" description="SLH domain-containing protein" evidence="1">
    <location>
        <begin position="27"/>
        <end position="328"/>
    </location>
</feature>
<dbReference type="AlphaFoldDB" id="A0A6V6Y1D4"/>
<comment type="caution">
    <text evidence="3">The sequence shown here is derived from an EMBL/GenBank/DDBJ whole genome shotgun (WGS) entry which is preliminary data.</text>
</comment>
<proteinExistence type="predicted"/>
<dbReference type="InterPro" id="IPR001119">
    <property type="entry name" value="SLH_dom"/>
</dbReference>
<gene>
    <name evidence="3" type="ORF">PEPNEM18_00515</name>
</gene>
<protein>
    <recommendedName>
        <fullName evidence="2">SLH domain-containing protein</fullName>
    </recommendedName>
</protein>
<evidence type="ECO:0000259" key="2">
    <source>
        <dbReference type="PROSITE" id="PS51272"/>
    </source>
</evidence>
<keyword evidence="4" id="KW-1185">Reference proteome</keyword>
<accession>A0A6V6Y1D4</accession>
<dbReference type="RefSeq" id="WP_180498921.1">
    <property type="nucleotide sequence ID" value="NZ_CAIJCS010000014.1"/>
</dbReference>
<name>A0A6V6Y1D4_9FIRM</name>